<feature type="region of interest" description="Disordered" evidence="1">
    <location>
        <begin position="1"/>
        <end position="45"/>
    </location>
</feature>
<protein>
    <submittedName>
        <fullName evidence="2">2-dehydro-3-deoxyphosphooctonate aldolase 1</fullName>
    </submittedName>
</protein>
<proteinExistence type="predicted"/>
<feature type="compositionally biased region" description="Basic and acidic residues" evidence="1">
    <location>
        <begin position="1"/>
        <end position="19"/>
    </location>
</feature>
<gene>
    <name evidence="2" type="ORF">D8674_020333</name>
</gene>
<feature type="compositionally biased region" description="Basic and acidic residues" evidence="1">
    <location>
        <begin position="29"/>
        <end position="39"/>
    </location>
</feature>
<reference evidence="2 3" key="3">
    <citation type="submission" date="2019-11" db="EMBL/GenBank/DDBJ databases">
        <title>A de novo genome assembly of a pear dwarfing rootstock.</title>
        <authorList>
            <person name="Wang F."/>
            <person name="Wang J."/>
            <person name="Li S."/>
            <person name="Zhang Y."/>
            <person name="Fang M."/>
            <person name="Ma L."/>
            <person name="Zhao Y."/>
            <person name="Jiang S."/>
        </authorList>
    </citation>
    <scope>NUCLEOTIDE SEQUENCE [LARGE SCALE GENOMIC DNA]</scope>
    <source>
        <strain evidence="2">S2</strain>
        <tissue evidence="2">Leaf</tissue>
    </source>
</reference>
<evidence type="ECO:0000313" key="3">
    <source>
        <dbReference type="Proteomes" id="UP000327157"/>
    </source>
</evidence>
<name>A0A5N5HFT4_9ROSA</name>
<sequence>MRLAERREGGREGGEDEKQLQQVLGQGRSNKDPSVHDDPSNAPFDGPIEWPLRHLEGLLVELIAIDVSSLLP</sequence>
<dbReference type="Proteomes" id="UP000327157">
    <property type="component" value="Chromosome 2"/>
</dbReference>
<organism evidence="2 3">
    <name type="scientific">Pyrus ussuriensis x Pyrus communis</name>
    <dbReference type="NCBI Taxonomy" id="2448454"/>
    <lineage>
        <taxon>Eukaryota</taxon>
        <taxon>Viridiplantae</taxon>
        <taxon>Streptophyta</taxon>
        <taxon>Embryophyta</taxon>
        <taxon>Tracheophyta</taxon>
        <taxon>Spermatophyta</taxon>
        <taxon>Magnoliopsida</taxon>
        <taxon>eudicotyledons</taxon>
        <taxon>Gunneridae</taxon>
        <taxon>Pentapetalae</taxon>
        <taxon>rosids</taxon>
        <taxon>fabids</taxon>
        <taxon>Rosales</taxon>
        <taxon>Rosaceae</taxon>
        <taxon>Amygdaloideae</taxon>
        <taxon>Maleae</taxon>
        <taxon>Pyrus</taxon>
    </lineage>
</organism>
<comment type="caution">
    <text evidence="2">The sequence shown here is derived from an EMBL/GenBank/DDBJ whole genome shotgun (WGS) entry which is preliminary data.</text>
</comment>
<evidence type="ECO:0000256" key="1">
    <source>
        <dbReference type="SAM" id="MobiDB-lite"/>
    </source>
</evidence>
<dbReference type="AlphaFoldDB" id="A0A5N5HFT4"/>
<evidence type="ECO:0000313" key="2">
    <source>
        <dbReference type="EMBL" id="KAB2626715.1"/>
    </source>
</evidence>
<dbReference type="EMBL" id="SMOL01000157">
    <property type="protein sequence ID" value="KAB2626715.1"/>
    <property type="molecule type" value="Genomic_DNA"/>
</dbReference>
<accession>A0A5N5HFT4</accession>
<reference evidence="3" key="2">
    <citation type="submission" date="2019-10" db="EMBL/GenBank/DDBJ databases">
        <title>A de novo genome assembly of a pear dwarfing rootstock.</title>
        <authorList>
            <person name="Wang F."/>
            <person name="Wang J."/>
            <person name="Li S."/>
            <person name="Zhang Y."/>
            <person name="Fang M."/>
            <person name="Ma L."/>
            <person name="Zhao Y."/>
            <person name="Jiang S."/>
        </authorList>
    </citation>
    <scope>NUCLEOTIDE SEQUENCE [LARGE SCALE GENOMIC DNA]</scope>
</reference>
<keyword evidence="3" id="KW-1185">Reference proteome</keyword>
<dbReference type="OrthoDB" id="2013945at2759"/>
<reference evidence="2 3" key="1">
    <citation type="submission" date="2019-09" db="EMBL/GenBank/DDBJ databases">
        <authorList>
            <person name="Ou C."/>
        </authorList>
    </citation>
    <scope>NUCLEOTIDE SEQUENCE [LARGE SCALE GENOMIC DNA]</scope>
    <source>
        <strain evidence="2">S2</strain>
        <tissue evidence="2">Leaf</tissue>
    </source>
</reference>